<name>A0A7S1F2P0_NOCSC</name>
<feature type="transmembrane region" description="Helical" evidence="5">
    <location>
        <begin position="382"/>
        <end position="401"/>
    </location>
</feature>
<accession>A0A7S1F2P0</accession>
<feature type="transmembrane region" description="Helical" evidence="5">
    <location>
        <begin position="467"/>
        <end position="486"/>
    </location>
</feature>
<reference evidence="6" key="1">
    <citation type="submission" date="2021-01" db="EMBL/GenBank/DDBJ databases">
        <authorList>
            <person name="Corre E."/>
            <person name="Pelletier E."/>
            <person name="Niang G."/>
            <person name="Scheremetjew M."/>
            <person name="Finn R."/>
            <person name="Kale V."/>
            <person name="Holt S."/>
            <person name="Cochrane G."/>
            <person name="Meng A."/>
            <person name="Brown T."/>
            <person name="Cohen L."/>
        </authorList>
    </citation>
    <scope>NUCLEOTIDE SEQUENCE</scope>
</reference>
<feature type="transmembrane region" description="Helical" evidence="5">
    <location>
        <begin position="351"/>
        <end position="370"/>
    </location>
</feature>
<keyword evidence="4 5" id="KW-0472">Membrane</keyword>
<protein>
    <recommendedName>
        <fullName evidence="7">Major facilitator superfamily (MFS) profile domain-containing protein</fullName>
    </recommendedName>
</protein>
<dbReference type="PANTHER" id="PTHR24064">
    <property type="entry name" value="SOLUTE CARRIER FAMILY 22 MEMBER"/>
    <property type="match status" value="1"/>
</dbReference>
<feature type="transmembrane region" description="Helical" evidence="5">
    <location>
        <begin position="199"/>
        <end position="221"/>
    </location>
</feature>
<dbReference type="Pfam" id="PF07690">
    <property type="entry name" value="MFS_1"/>
    <property type="match status" value="1"/>
</dbReference>
<feature type="transmembrane region" description="Helical" evidence="5">
    <location>
        <begin position="227"/>
        <end position="246"/>
    </location>
</feature>
<dbReference type="InterPro" id="IPR011701">
    <property type="entry name" value="MFS"/>
</dbReference>
<sequence>MTEERGEPVAVDFNEAITKVNHRGRAQYLVVLVASTTWVANAIGFALPIFVGRSVDRVVVSCGDDAVGCNVGAHLEGNAGCDSKDTRWEFLQQGQSVVSEWSLVCDREVMRPWLGTAFFFGNLCGNLFLSPLIDRHGRVPCACIFTFLQGVFGAICALSPSFTVYLVARFGMGVAFVMAGLAAWLLSCEVTNATESSNVMIAMNSAWALGLVAIVPAALLVPLWRPLTWIHVLLSSIISCAWLVAWRWGLDSPAWLAGRGDMEGFDRTMTAISQANGTQFNRIECKGEEQFRSYRTTTEVHTGSANRQTLMDILCTWSGACQVLAFCLAFSACSLGYYGLAMNAGNIGDNLYVSSVLTALAELPGVWVAKPLMDSVLLGRRGTLFLSILLSGIFCLAATTHPASSQFVVIVSIFGKTCVTTAYSVVFVHSCEAFPPQVRGVLAGVFQMVSRCAGLLIPVVVFFPHPLPYACIGIFLMIAAFPLQVLRETRVVPESAALTMSSSQFRQVKAEHEHTSVD</sequence>
<dbReference type="GO" id="GO:0022857">
    <property type="term" value="F:transmembrane transporter activity"/>
    <property type="evidence" value="ECO:0007669"/>
    <property type="project" value="InterPro"/>
</dbReference>
<dbReference type="EMBL" id="HBFQ01019081">
    <property type="protein sequence ID" value="CAD8839015.1"/>
    <property type="molecule type" value="Transcribed_RNA"/>
</dbReference>
<feature type="transmembrane region" description="Helical" evidence="5">
    <location>
        <begin position="28"/>
        <end position="51"/>
    </location>
</feature>
<evidence type="ECO:0000256" key="1">
    <source>
        <dbReference type="ARBA" id="ARBA00004141"/>
    </source>
</evidence>
<feature type="transmembrane region" description="Helical" evidence="5">
    <location>
        <begin position="314"/>
        <end position="339"/>
    </location>
</feature>
<gene>
    <name evidence="6" type="ORF">NSCI0253_LOCUS13363</name>
</gene>
<dbReference type="GO" id="GO:0016020">
    <property type="term" value="C:membrane"/>
    <property type="evidence" value="ECO:0007669"/>
    <property type="project" value="UniProtKB-SubCell"/>
</dbReference>
<dbReference type="SUPFAM" id="SSF103473">
    <property type="entry name" value="MFS general substrate transporter"/>
    <property type="match status" value="1"/>
</dbReference>
<evidence type="ECO:0000256" key="5">
    <source>
        <dbReference type="SAM" id="Phobius"/>
    </source>
</evidence>
<feature type="transmembrane region" description="Helical" evidence="5">
    <location>
        <begin position="440"/>
        <end position="461"/>
    </location>
</feature>
<feature type="transmembrane region" description="Helical" evidence="5">
    <location>
        <begin position="110"/>
        <end position="129"/>
    </location>
</feature>
<dbReference type="AlphaFoldDB" id="A0A7S1F2P0"/>
<proteinExistence type="predicted"/>
<dbReference type="InterPro" id="IPR036259">
    <property type="entry name" value="MFS_trans_sf"/>
</dbReference>
<evidence type="ECO:0008006" key="7">
    <source>
        <dbReference type="Google" id="ProtNLM"/>
    </source>
</evidence>
<feature type="transmembrane region" description="Helical" evidence="5">
    <location>
        <begin position="141"/>
        <end position="160"/>
    </location>
</feature>
<comment type="subcellular location">
    <subcellularLocation>
        <location evidence="1">Membrane</location>
        <topology evidence="1">Multi-pass membrane protein</topology>
    </subcellularLocation>
</comment>
<feature type="transmembrane region" description="Helical" evidence="5">
    <location>
        <begin position="407"/>
        <end position="428"/>
    </location>
</feature>
<evidence type="ECO:0000256" key="3">
    <source>
        <dbReference type="ARBA" id="ARBA00022989"/>
    </source>
</evidence>
<evidence type="ECO:0000256" key="2">
    <source>
        <dbReference type="ARBA" id="ARBA00022692"/>
    </source>
</evidence>
<evidence type="ECO:0000313" key="6">
    <source>
        <dbReference type="EMBL" id="CAD8839015.1"/>
    </source>
</evidence>
<keyword evidence="3 5" id="KW-1133">Transmembrane helix</keyword>
<organism evidence="6">
    <name type="scientific">Noctiluca scintillans</name>
    <name type="common">Sea sparkle</name>
    <name type="synonym">Red tide dinoflagellate</name>
    <dbReference type="NCBI Taxonomy" id="2966"/>
    <lineage>
        <taxon>Eukaryota</taxon>
        <taxon>Sar</taxon>
        <taxon>Alveolata</taxon>
        <taxon>Dinophyceae</taxon>
        <taxon>Noctilucales</taxon>
        <taxon>Noctilucaceae</taxon>
        <taxon>Noctiluca</taxon>
    </lineage>
</organism>
<evidence type="ECO:0000256" key="4">
    <source>
        <dbReference type="ARBA" id="ARBA00023136"/>
    </source>
</evidence>
<dbReference type="Gene3D" id="1.20.1250.20">
    <property type="entry name" value="MFS general substrate transporter like domains"/>
    <property type="match status" value="1"/>
</dbReference>
<feature type="transmembrane region" description="Helical" evidence="5">
    <location>
        <begin position="166"/>
        <end position="187"/>
    </location>
</feature>
<keyword evidence="2 5" id="KW-0812">Transmembrane</keyword>